<dbReference type="Gene3D" id="1.20.1260.10">
    <property type="match status" value="1"/>
</dbReference>
<dbReference type="AlphaFoldDB" id="A0A182FT43"/>
<name>A0A182FT43_ANOAL</name>
<dbReference type="VEuPathDB" id="VectorBase:AALB20_036226"/>
<dbReference type="InterPro" id="IPR009040">
    <property type="entry name" value="Ferritin-like_diiron"/>
</dbReference>
<reference evidence="3" key="2">
    <citation type="submission" date="2022-08" db="UniProtKB">
        <authorList>
            <consortium name="EnsemblMetazoa"/>
        </authorList>
    </citation>
    <scope>IDENTIFICATION</scope>
    <source>
        <strain evidence="3">STECLA/ALBI9_A</strain>
    </source>
</reference>
<dbReference type="SUPFAM" id="SSF47240">
    <property type="entry name" value="Ferritin-like"/>
    <property type="match status" value="1"/>
</dbReference>
<dbReference type="PROSITE" id="PS50905">
    <property type="entry name" value="FERRITIN_LIKE"/>
    <property type="match status" value="1"/>
</dbReference>
<keyword evidence="4" id="KW-1185">Reference proteome</keyword>
<dbReference type="OrthoDB" id="6363126at2759"/>
<accession>A0A182FT43</accession>
<dbReference type="PANTHER" id="PTHR11431">
    <property type="entry name" value="FERRITIN"/>
    <property type="match status" value="1"/>
</dbReference>
<dbReference type="GeneID" id="118461381"/>
<reference evidence="3 4" key="1">
    <citation type="journal article" date="2017" name="G3 (Bethesda)">
        <title>The Physical Genome Mapping of Anopheles albimanus Corrected Scaffold Misassemblies and Identified Interarm Rearrangements in Genus Anopheles.</title>
        <authorList>
            <person name="Artemov G.N."/>
            <person name="Peery A.N."/>
            <person name="Jiang X."/>
            <person name="Tu Z."/>
            <person name="Stegniy V.N."/>
            <person name="Sharakhova M.V."/>
            <person name="Sharakhov I.V."/>
        </authorList>
    </citation>
    <scope>NUCLEOTIDE SEQUENCE [LARGE SCALE GENOMIC DNA]</scope>
    <source>
        <strain evidence="3 4">ALBI9_A</strain>
    </source>
</reference>
<dbReference type="GO" id="GO:0006826">
    <property type="term" value="P:iron ion transport"/>
    <property type="evidence" value="ECO:0007669"/>
    <property type="project" value="InterPro"/>
</dbReference>
<keyword evidence="2" id="KW-0409">Iron storage</keyword>
<evidence type="ECO:0000256" key="2">
    <source>
        <dbReference type="RuleBase" id="RU361145"/>
    </source>
</evidence>
<feature type="binding site" evidence="1">
    <location>
        <position position="203"/>
    </location>
    <ligand>
        <name>Fe cation</name>
        <dbReference type="ChEBI" id="CHEBI:24875"/>
        <label>1</label>
    </ligand>
</feature>
<dbReference type="GO" id="GO:0006879">
    <property type="term" value="P:intracellular iron ion homeostasis"/>
    <property type="evidence" value="ECO:0007669"/>
    <property type="project" value="UniProtKB-KW"/>
</dbReference>
<dbReference type="GO" id="GO:0005737">
    <property type="term" value="C:cytoplasm"/>
    <property type="evidence" value="ECO:0007669"/>
    <property type="project" value="TreeGrafter"/>
</dbReference>
<dbReference type="InterPro" id="IPR001519">
    <property type="entry name" value="Ferritin"/>
</dbReference>
<keyword evidence="1 2" id="KW-0408">Iron</keyword>
<evidence type="ECO:0000313" key="4">
    <source>
        <dbReference type="Proteomes" id="UP000069272"/>
    </source>
</evidence>
<keyword evidence="1 2" id="KW-0479">Metal-binding</keyword>
<organism evidence="3 4">
    <name type="scientific">Anopheles albimanus</name>
    <name type="common">New world malaria mosquito</name>
    <dbReference type="NCBI Taxonomy" id="7167"/>
    <lineage>
        <taxon>Eukaryota</taxon>
        <taxon>Metazoa</taxon>
        <taxon>Ecdysozoa</taxon>
        <taxon>Arthropoda</taxon>
        <taxon>Hexapoda</taxon>
        <taxon>Insecta</taxon>
        <taxon>Pterygota</taxon>
        <taxon>Neoptera</taxon>
        <taxon>Endopterygota</taxon>
        <taxon>Diptera</taxon>
        <taxon>Nematocera</taxon>
        <taxon>Culicoidea</taxon>
        <taxon>Culicidae</taxon>
        <taxon>Anophelinae</taxon>
        <taxon>Anopheles</taxon>
    </lineage>
</organism>
<dbReference type="PANTHER" id="PTHR11431:SF51">
    <property type="entry name" value="FERRITIN"/>
    <property type="match status" value="1"/>
</dbReference>
<proteinExistence type="inferred from homology"/>
<dbReference type="Proteomes" id="UP000069272">
    <property type="component" value="Chromosome 2R"/>
</dbReference>
<sequence length="243" mass="27074">MAKFNYAIVFGIVLIFASAFAASDSGACEADVEECSPNYSSFVAHGGKTVESDLRKYTSQLVDKSYRFLILSSAFNKYSLDRPGFEKLYRKISDKAWADAIDLIKYQSRRGSFGYLVNPKSSDQVSNEQAKILSRPGNYSTVLDVNELSSLQFALEYEKALAQEAHAIHRKVSHAAHKSGGGDFFHYDPDAAHYLDENIIEYQSGTVRDLAGYIHNLKHFSRNSQGASDLGVHLFDEFLAKAE</sequence>
<dbReference type="CDD" id="cd01056">
    <property type="entry name" value="Euk_Ferritin"/>
    <property type="match status" value="1"/>
</dbReference>
<dbReference type="GO" id="GO:0008198">
    <property type="term" value="F:ferrous iron binding"/>
    <property type="evidence" value="ECO:0007669"/>
    <property type="project" value="TreeGrafter"/>
</dbReference>
<evidence type="ECO:0000256" key="1">
    <source>
        <dbReference type="PIRSR" id="PIRSR601519-1"/>
    </source>
</evidence>
<dbReference type="STRING" id="7167.A0A182FT43"/>
<dbReference type="VEuPathDB" id="VectorBase:AALB009723"/>
<dbReference type="InterPro" id="IPR009078">
    <property type="entry name" value="Ferritin-like_SF"/>
</dbReference>
<dbReference type="KEGG" id="aali:118461381"/>
<evidence type="ECO:0000313" key="3">
    <source>
        <dbReference type="EnsemblMetazoa" id="AALB009723-PA"/>
    </source>
</evidence>
<protein>
    <recommendedName>
        <fullName evidence="2">Ferritin</fullName>
    </recommendedName>
</protein>
<comment type="function">
    <text evidence="2">Stores iron in a soluble, non-toxic, readily available form. Important for iron homeostasis. Iron is taken up in the ferrous form and deposited as ferric hydroxides after oxidation.</text>
</comment>
<dbReference type="EnsemblMetazoa" id="AALB009723-RA">
    <property type="protein sequence ID" value="AALB009723-PA"/>
    <property type="gene ID" value="AALB009723"/>
</dbReference>
<dbReference type="CTD" id="44965"/>
<feature type="binding site" evidence="1">
    <location>
        <position position="158"/>
    </location>
    <ligand>
        <name>Fe cation</name>
        <dbReference type="ChEBI" id="CHEBI:24875"/>
        <label>1</label>
    </ligand>
</feature>
<dbReference type="GO" id="GO:0008199">
    <property type="term" value="F:ferric iron binding"/>
    <property type="evidence" value="ECO:0007669"/>
    <property type="project" value="InterPro"/>
</dbReference>
<comment type="similarity">
    <text evidence="2">Belongs to the ferritin family.</text>
</comment>
<dbReference type="RefSeq" id="XP_035782530.1">
    <property type="nucleotide sequence ID" value="XM_035926637.1"/>
</dbReference>
<dbReference type="InterPro" id="IPR012347">
    <property type="entry name" value="Ferritin-like"/>
</dbReference>